<dbReference type="RefSeq" id="WP_302914019.1">
    <property type="nucleotide sequence ID" value="NZ_JAUMSQ010000056.1"/>
</dbReference>
<organism evidence="8 9">
    <name type="scientific">Mycolicibacterium arseniciresistens</name>
    <dbReference type="NCBI Taxonomy" id="3062257"/>
    <lineage>
        <taxon>Bacteria</taxon>
        <taxon>Bacillati</taxon>
        <taxon>Actinomycetota</taxon>
        <taxon>Actinomycetes</taxon>
        <taxon>Mycobacteriales</taxon>
        <taxon>Mycobacteriaceae</taxon>
        <taxon>Mycolicibacterium</taxon>
    </lineage>
</organism>
<keyword evidence="3 6" id="KW-0732">Signal</keyword>
<evidence type="ECO:0000256" key="1">
    <source>
        <dbReference type="ARBA" id="ARBA00004817"/>
    </source>
</evidence>
<dbReference type="GO" id="GO:0004106">
    <property type="term" value="F:chorismate mutase activity"/>
    <property type="evidence" value="ECO:0007669"/>
    <property type="project" value="UniProtKB-EC"/>
</dbReference>
<dbReference type="EC" id="5.4.99.5" evidence="2 5"/>
<feature type="domain" description="Chorismate mutase" evidence="7">
    <location>
        <begin position="19"/>
        <end position="112"/>
    </location>
</feature>
<feature type="signal peptide" evidence="6">
    <location>
        <begin position="1"/>
        <end position="32"/>
    </location>
</feature>
<dbReference type="PIRSF" id="PIRSF026640">
    <property type="entry name" value="Peripl_chor_mut"/>
    <property type="match status" value="1"/>
</dbReference>
<comment type="caution">
    <text evidence="8">The sequence shown here is derived from an EMBL/GenBank/DDBJ whole genome shotgun (WGS) entry which is preliminary data.</text>
</comment>
<comment type="catalytic activity">
    <reaction evidence="5">
        <text>chorismate = prephenate</text>
        <dbReference type="Rhea" id="RHEA:13897"/>
        <dbReference type="ChEBI" id="CHEBI:29748"/>
        <dbReference type="ChEBI" id="CHEBI:29934"/>
        <dbReference type="EC" id="5.4.99.5"/>
    </reaction>
</comment>
<gene>
    <name evidence="8" type="ORF">Q2100_10540</name>
</gene>
<dbReference type="PANTHER" id="PTHR38041">
    <property type="entry name" value="CHORISMATE MUTASE"/>
    <property type="match status" value="1"/>
</dbReference>
<comment type="function">
    <text evidence="5">Catalyzes the Claisen rearrangement of chorismate to prephenate.</text>
</comment>
<dbReference type="InterPro" id="IPR002701">
    <property type="entry name" value="CM_II_prokaryot"/>
</dbReference>
<dbReference type="EMBL" id="JAUMSQ010000056">
    <property type="protein sequence ID" value="MDO3636181.1"/>
    <property type="molecule type" value="Genomic_DNA"/>
</dbReference>
<dbReference type="SMART" id="SM00830">
    <property type="entry name" value="CM_2"/>
    <property type="match status" value="1"/>
</dbReference>
<evidence type="ECO:0000256" key="2">
    <source>
        <dbReference type="ARBA" id="ARBA00012404"/>
    </source>
</evidence>
<dbReference type="InterPro" id="IPR051331">
    <property type="entry name" value="Chorismate_mutase-related"/>
</dbReference>
<accession>A0ABT8UEG8</accession>
<dbReference type="Proteomes" id="UP001168823">
    <property type="component" value="Unassembled WGS sequence"/>
</dbReference>
<dbReference type="PROSITE" id="PS51168">
    <property type="entry name" value="CHORISMATE_MUT_2"/>
    <property type="match status" value="1"/>
</dbReference>
<dbReference type="Pfam" id="PF01817">
    <property type="entry name" value="CM_2"/>
    <property type="match status" value="1"/>
</dbReference>
<evidence type="ECO:0000256" key="6">
    <source>
        <dbReference type="SAM" id="SignalP"/>
    </source>
</evidence>
<dbReference type="PANTHER" id="PTHR38041:SF2">
    <property type="entry name" value="SECRETED CHORISMATE MUTASE"/>
    <property type="match status" value="1"/>
</dbReference>
<proteinExistence type="predicted"/>
<dbReference type="NCBIfam" id="NF006741">
    <property type="entry name" value="PRK09269.1"/>
    <property type="match status" value="1"/>
</dbReference>
<evidence type="ECO:0000313" key="8">
    <source>
        <dbReference type="EMBL" id="MDO3636181.1"/>
    </source>
</evidence>
<keyword evidence="9" id="KW-1185">Reference proteome</keyword>
<sequence length="194" mass="20408">MPGAGRAVRSALCAVTALTAVCGLWPVAGASADPTSPLTALVDTAAQRLAVAEPVAANKWHTGGPITDPARAQQVLDQVAADAAARGIDAERVRRIFTDQIDATEAIEYSRFAQWKLDPVAAPAHSPDLAASRATIDGFNRTMVAELATHWTLLRSPDCAARLGEARTGVGDARGLDAMYRQALDAATRSYCDR</sequence>
<feature type="chain" id="PRO_5047178191" description="Chorismate mutase" evidence="6">
    <location>
        <begin position="33"/>
        <end position="194"/>
    </location>
</feature>
<evidence type="ECO:0000256" key="4">
    <source>
        <dbReference type="ARBA" id="ARBA00023235"/>
    </source>
</evidence>
<evidence type="ECO:0000313" key="9">
    <source>
        <dbReference type="Proteomes" id="UP001168823"/>
    </source>
</evidence>
<dbReference type="SUPFAM" id="SSF48600">
    <property type="entry name" value="Chorismate mutase II"/>
    <property type="match status" value="1"/>
</dbReference>
<dbReference type="NCBIfam" id="TIGR01806">
    <property type="entry name" value="CM_mono2"/>
    <property type="match status" value="1"/>
</dbReference>
<dbReference type="Gene3D" id="1.20.59.10">
    <property type="entry name" value="Chorismate mutase"/>
    <property type="match status" value="1"/>
</dbReference>
<dbReference type="InterPro" id="IPR008240">
    <property type="entry name" value="Chorismate_mutase_periplasmic"/>
</dbReference>
<reference evidence="8" key="1">
    <citation type="submission" date="2023-07" db="EMBL/GenBank/DDBJ databases">
        <title>Mycolicibacterium sp. nov., a novel bacterial species.</title>
        <authorList>
            <person name="Cao Y."/>
        </authorList>
    </citation>
    <scope>NUCLEOTIDE SEQUENCE</scope>
    <source>
        <strain evidence="8">KC 300</strain>
    </source>
</reference>
<protein>
    <recommendedName>
        <fullName evidence="2 5">Chorismate mutase</fullName>
        <ecNumber evidence="2 5">5.4.99.5</ecNumber>
    </recommendedName>
</protein>
<keyword evidence="4 5" id="KW-0413">Isomerase</keyword>
<evidence type="ECO:0000256" key="3">
    <source>
        <dbReference type="ARBA" id="ARBA00022729"/>
    </source>
</evidence>
<evidence type="ECO:0000259" key="7">
    <source>
        <dbReference type="PROSITE" id="PS51168"/>
    </source>
</evidence>
<dbReference type="InterPro" id="IPR036979">
    <property type="entry name" value="CM_dom_sf"/>
</dbReference>
<comment type="pathway">
    <text evidence="1 5">Metabolic intermediate biosynthesis; prephenate biosynthesis; prephenate from chorismate: step 1/1.</text>
</comment>
<dbReference type="InterPro" id="IPR036263">
    <property type="entry name" value="Chorismate_II_sf"/>
</dbReference>
<evidence type="ECO:0000256" key="5">
    <source>
        <dbReference type="PIRNR" id="PIRNR026640"/>
    </source>
</evidence>
<name>A0ABT8UEG8_9MYCO</name>